<dbReference type="GO" id="GO:0008270">
    <property type="term" value="F:zinc ion binding"/>
    <property type="evidence" value="ECO:0007669"/>
    <property type="project" value="UniProtKB-UniRule"/>
</dbReference>
<evidence type="ECO:0000256" key="7">
    <source>
        <dbReference type="ARBA" id="ARBA00022833"/>
    </source>
</evidence>
<dbReference type="PANTHER" id="PTHR18952">
    <property type="entry name" value="CARBONIC ANHYDRASE"/>
    <property type="match status" value="1"/>
</dbReference>
<comment type="subcellular location">
    <subcellularLocation>
        <location evidence="3">Plastid</location>
        <location evidence="3">Chloroplast stroma</location>
    </subcellularLocation>
</comment>
<dbReference type="Gene3D" id="3.10.200.10">
    <property type="entry name" value="Alpha carbonic anhydrase"/>
    <property type="match status" value="1"/>
</dbReference>
<comment type="catalytic activity">
    <reaction evidence="9 10">
        <text>hydrogencarbonate + H(+) = CO2 + H2O</text>
        <dbReference type="Rhea" id="RHEA:10748"/>
        <dbReference type="ChEBI" id="CHEBI:15377"/>
        <dbReference type="ChEBI" id="CHEBI:15378"/>
        <dbReference type="ChEBI" id="CHEBI:16526"/>
        <dbReference type="ChEBI" id="CHEBI:17544"/>
        <dbReference type="EC" id="4.2.1.1"/>
    </reaction>
</comment>
<evidence type="ECO:0000256" key="3">
    <source>
        <dbReference type="ARBA" id="ARBA00004470"/>
    </source>
</evidence>
<comment type="cofactor">
    <cofactor evidence="1 10">
        <name>Zn(2+)</name>
        <dbReference type="ChEBI" id="CHEBI:29105"/>
    </cofactor>
</comment>
<dbReference type="InterPro" id="IPR041891">
    <property type="entry name" value="Alpha_CA_prokaryot-like"/>
</dbReference>
<accession>A0A0B2PU26</accession>
<dbReference type="PROSITE" id="PS51144">
    <property type="entry name" value="ALPHA_CA_2"/>
    <property type="match status" value="1"/>
</dbReference>
<evidence type="ECO:0000256" key="6">
    <source>
        <dbReference type="ARBA" id="ARBA00022723"/>
    </source>
</evidence>
<dbReference type="Gramene" id="XM_028336887.1">
    <property type="protein sequence ID" value="XP_028192688.1"/>
    <property type="gene ID" value="LOC114378316"/>
</dbReference>
<dbReference type="GO" id="GO:0009570">
    <property type="term" value="C:chloroplast stroma"/>
    <property type="evidence" value="ECO:0007669"/>
    <property type="project" value="UniProtKB-SubCell"/>
</dbReference>
<dbReference type="Pfam" id="PF00194">
    <property type="entry name" value="Carb_anhydrase"/>
    <property type="match status" value="1"/>
</dbReference>
<comment type="function">
    <text evidence="2 10">Reversible hydration of carbon dioxide.</text>
</comment>
<keyword evidence="10" id="KW-0732">Signal</keyword>
<dbReference type="EC" id="4.2.1.1" evidence="5 10"/>
<evidence type="ECO:0000256" key="8">
    <source>
        <dbReference type="ARBA" id="ARBA00023239"/>
    </source>
</evidence>
<protein>
    <recommendedName>
        <fullName evidence="5 10">Carbonic anhydrase</fullName>
        <ecNumber evidence="5 10">4.2.1.1</ecNumber>
    </recommendedName>
</protein>
<keyword evidence="7 10" id="KW-0862">Zinc</keyword>
<dbReference type="SMR" id="A0A0B2PU26"/>
<evidence type="ECO:0000256" key="9">
    <source>
        <dbReference type="ARBA" id="ARBA00048348"/>
    </source>
</evidence>
<dbReference type="EMBL" id="KN663817">
    <property type="protein sequence ID" value="KHN11228.1"/>
    <property type="molecule type" value="Genomic_DNA"/>
</dbReference>
<dbReference type="InterPro" id="IPR001148">
    <property type="entry name" value="CA_dom"/>
</dbReference>
<dbReference type="GO" id="GO:0010037">
    <property type="term" value="P:response to carbon dioxide"/>
    <property type="evidence" value="ECO:0007669"/>
    <property type="project" value="EnsemblPlants"/>
</dbReference>
<feature type="domain" description="Alpha-carbonic anhydrase" evidence="11">
    <location>
        <begin position="28"/>
        <end position="266"/>
    </location>
</feature>
<dbReference type="InterPro" id="IPR036398">
    <property type="entry name" value="CA_dom_sf"/>
</dbReference>
<reference evidence="12" key="1">
    <citation type="submission" date="2014-07" db="EMBL/GenBank/DDBJ databases">
        <title>Identification of a novel salt tolerance gene in wild soybean by whole-genome sequencing.</title>
        <authorList>
            <person name="Lam H.-M."/>
            <person name="Qi X."/>
            <person name="Li M.-W."/>
            <person name="Liu X."/>
            <person name="Xie M."/>
            <person name="Ni M."/>
            <person name="Xu X."/>
        </authorList>
    </citation>
    <scope>NUCLEOTIDE SEQUENCE [LARGE SCALE GENOMIC DNA]</scope>
    <source>
        <tissue evidence="12">Root</tissue>
    </source>
</reference>
<organism evidence="12">
    <name type="scientific">Glycine soja</name>
    <name type="common">Wild soybean</name>
    <dbReference type="NCBI Taxonomy" id="3848"/>
    <lineage>
        <taxon>Eukaryota</taxon>
        <taxon>Viridiplantae</taxon>
        <taxon>Streptophyta</taxon>
        <taxon>Embryophyta</taxon>
        <taxon>Tracheophyta</taxon>
        <taxon>Spermatophyta</taxon>
        <taxon>Magnoliopsida</taxon>
        <taxon>eudicotyledons</taxon>
        <taxon>Gunneridae</taxon>
        <taxon>Pentapetalae</taxon>
        <taxon>rosids</taxon>
        <taxon>fabids</taxon>
        <taxon>Fabales</taxon>
        <taxon>Fabaceae</taxon>
        <taxon>Papilionoideae</taxon>
        <taxon>50 kb inversion clade</taxon>
        <taxon>NPAAA clade</taxon>
        <taxon>indigoferoid/millettioid clade</taxon>
        <taxon>Phaseoleae</taxon>
        <taxon>Glycine</taxon>
        <taxon>Glycine subgen. Soja</taxon>
    </lineage>
</organism>
<feature type="chain" id="PRO_5025074107" description="Carbonic anhydrase" evidence="10">
    <location>
        <begin position="28"/>
        <end position="271"/>
    </location>
</feature>
<feature type="signal peptide" evidence="10">
    <location>
        <begin position="1"/>
        <end position="27"/>
    </location>
</feature>
<dbReference type="SMART" id="SM01057">
    <property type="entry name" value="Carb_anhydrase"/>
    <property type="match status" value="1"/>
</dbReference>
<comment type="similarity">
    <text evidence="10">Belongs to the alpha-carbonic anhydrase family.</text>
</comment>
<evidence type="ECO:0000256" key="1">
    <source>
        <dbReference type="ARBA" id="ARBA00001947"/>
    </source>
</evidence>
<dbReference type="Proteomes" id="UP000053555">
    <property type="component" value="Unassembled WGS sequence"/>
</dbReference>
<keyword evidence="8 10" id="KW-0456">Lyase</keyword>
<comment type="similarity">
    <text evidence="4">Belongs to the alpha-class carbonic anhydrase family.</text>
</comment>
<dbReference type="GO" id="GO:0004089">
    <property type="term" value="F:carbonate dehydratase activity"/>
    <property type="evidence" value="ECO:0007669"/>
    <property type="project" value="UniProtKB-UniRule"/>
</dbReference>
<name>A0A0B2PU26_GLYSO</name>
<gene>
    <name evidence="12" type="ORF">glysoja_034457</name>
</gene>
<dbReference type="PROSITE" id="PS00162">
    <property type="entry name" value="ALPHA_CA_1"/>
    <property type="match status" value="1"/>
</dbReference>
<dbReference type="CDD" id="cd03124">
    <property type="entry name" value="alpha_CA_prokaryotic_like"/>
    <property type="match status" value="1"/>
</dbReference>
<dbReference type="PANTHER" id="PTHR18952:SF208">
    <property type="entry name" value="CARBONIC ANHYDRASE XA-RELATED"/>
    <property type="match status" value="1"/>
</dbReference>
<keyword evidence="6 10" id="KW-0479">Metal-binding</keyword>
<evidence type="ECO:0000256" key="4">
    <source>
        <dbReference type="ARBA" id="ARBA00006365"/>
    </source>
</evidence>
<evidence type="ECO:0000256" key="2">
    <source>
        <dbReference type="ARBA" id="ARBA00002904"/>
    </source>
</evidence>
<evidence type="ECO:0000256" key="5">
    <source>
        <dbReference type="ARBA" id="ARBA00012925"/>
    </source>
</evidence>
<dbReference type="GO" id="GO:0006730">
    <property type="term" value="P:one-carbon metabolic process"/>
    <property type="evidence" value="ECO:0007669"/>
    <property type="project" value="TreeGrafter"/>
</dbReference>
<dbReference type="SUPFAM" id="SSF51069">
    <property type="entry name" value="Carbonic anhydrase"/>
    <property type="match status" value="1"/>
</dbReference>
<evidence type="ECO:0000256" key="10">
    <source>
        <dbReference type="RuleBase" id="RU367011"/>
    </source>
</evidence>
<sequence length="271" mass="30535">MERAMAIQLFAYSFFIVIVLLFPPAMCAEFNYDLSSPNGPLNWGNNPQWQLCKNGKNQSPINLQKLSADVEFISGIQRNYQPANATLISSEHDIMVNWTENAGHITINGTQYQLAQGHWHSPSEHRINGIRYDLELHMVHISSAGRLAVTGVLYKFGRPDDEFISKIEDDLQLMAENQTRTRALGIVDPEDVAGITGQKYFRYNGSLTVPPCSEDVLWTVFIKEGRTASREQIKLLRAAVNGAGDETFENARPIQPRNGRPVKLYKDREGN</sequence>
<dbReference type="InterPro" id="IPR018338">
    <property type="entry name" value="Carbonic_anhydrase_a-class_CS"/>
</dbReference>
<dbReference type="AlphaFoldDB" id="A0A0B2PU26"/>
<proteinExistence type="inferred from homology"/>
<evidence type="ECO:0000313" key="12">
    <source>
        <dbReference type="EMBL" id="KHN11228.1"/>
    </source>
</evidence>
<evidence type="ECO:0000259" key="11">
    <source>
        <dbReference type="PROSITE" id="PS51144"/>
    </source>
</evidence>
<dbReference type="InterPro" id="IPR023561">
    <property type="entry name" value="Carbonic_anhydrase_a-class"/>
</dbReference>